<accession>A0ABP3JZI0</accession>
<name>A0ABP3JZI0_9ACTN</name>
<gene>
    <name evidence="2" type="ORF">GCM10010361_35110</name>
</gene>
<evidence type="ECO:0000313" key="3">
    <source>
        <dbReference type="Proteomes" id="UP001500909"/>
    </source>
</evidence>
<feature type="compositionally biased region" description="Low complexity" evidence="1">
    <location>
        <begin position="54"/>
        <end position="89"/>
    </location>
</feature>
<feature type="region of interest" description="Disordered" evidence="1">
    <location>
        <begin position="44"/>
        <end position="113"/>
    </location>
</feature>
<dbReference type="RefSeq" id="WP_346095960.1">
    <property type="nucleotide sequence ID" value="NZ_BAAABY010000026.1"/>
</dbReference>
<sequence>MAAAGRHATGALLRAHLSAAARFRHATVRCPVCRRLLRLALDRAPDAPQTKIVSTGSSAASPAATLSSSPRTATAARTRRVTPSSRPSALRTAPRAVASARVLRSKDESPLPR</sequence>
<evidence type="ECO:0000313" key="2">
    <source>
        <dbReference type="EMBL" id="GAA0467919.1"/>
    </source>
</evidence>
<organism evidence="2 3">
    <name type="scientific">Streptomyces olivaceiscleroticus</name>
    <dbReference type="NCBI Taxonomy" id="68245"/>
    <lineage>
        <taxon>Bacteria</taxon>
        <taxon>Bacillati</taxon>
        <taxon>Actinomycetota</taxon>
        <taxon>Actinomycetes</taxon>
        <taxon>Kitasatosporales</taxon>
        <taxon>Streptomycetaceae</taxon>
        <taxon>Streptomyces</taxon>
    </lineage>
</organism>
<keyword evidence="3" id="KW-1185">Reference proteome</keyword>
<dbReference type="Proteomes" id="UP001500909">
    <property type="component" value="Unassembled WGS sequence"/>
</dbReference>
<comment type="caution">
    <text evidence="2">The sequence shown here is derived from an EMBL/GenBank/DDBJ whole genome shotgun (WGS) entry which is preliminary data.</text>
</comment>
<proteinExistence type="predicted"/>
<evidence type="ECO:0000256" key="1">
    <source>
        <dbReference type="SAM" id="MobiDB-lite"/>
    </source>
</evidence>
<reference evidence="3" key="1">
    <citation type="journal article" date="2019" name="Int. J. Syst. Evol. Microbiol.">
        <title>The Global Catalogue of Microorganisms (GCM) 10K type strain sequencing project: providing services to taxonomists for standard genome sequencing and annotation.</title>
        <authorList>
            <consortium name="The Broad Institute Genomics Platform"/>
            <consortium name="The Broad Institute Genome Sequencing Center for Infectious Disease"/>
            <person name="Wu L."/>
            <person name="Ma J."/>
        </authorList>
    </citation>
    <scope>NUCLEOTIDE SEQUENCE [LARGE SCALE GENOMIC DNA]</scope>
    <source>
        <strain evidence="3">JCM 4805</strain>
    </source>
</reference>
<protein>
    <submittedName>
        <fullName evidence="2">Uncharacterized protein</fullName>
    </submittedName>
</protein>
<dbReference type="InterPro" id="IPR046241">
    <property type="entry name" value="DUF6274"/>
</dbReference>
<dbReference type="Pfam" id="PF19790">
    <property type="entry name" value="DUF6274"/>
    <property type="match status" value="1"/>
</dbReference>
<dbReference type="EMBL" id="BAAABY010000026">
    <property type="protein sequence ID" value="GAA0467919.1"/>
    <property type="molecule type" value="Genomic_DNA"/>
</dbReference>
<feature type="compositionally biased region" description="Basic and acidic residues" evidence="1">
    <location>
        <begin position="104"/>
        <end position="113"/>
    </location>
</feature>